<keyword evidence="1" id="KW-0472">Membrane</keyword>
<feature type="transmembrane region" description="Helical" evidence="1">
    <location>
        <begin position="15"/>
        <end position="40"/>
    </location>
</feature>
<feature type="transmembrane region" description="Helical" evidence="1">
    <location>
        <begin position="52"/>
        <end position="75"/>
    </location>
</feature>
<sequence>MPLVVTWRGFVEDVALISLPFLCILHLYHNAIALVLLSFIRRISSHSVFARASLFAFAGLLVFASPLSFAVSPLLCARLPTSSHHPSPRSTPPIFEYYQASCSGSALITLISLSRDLYKQHVHRFYRTVTLHGDNAFLFYREILKLEPLEDLRIAQDEELWKRWAGMVNGGREPDTRLGPHDLRPGKSLLNKLCLYREVDHLTMADADAIDDTDEADDSLLDLAYHVLTGITKTTTEKPAPPDQLPLFHHAVIIGYRYGAIKSICEFRNDHMSPYPGFSLPWPG</sequence>
<dbReference type="OrthoDB" id="10469993at2759"/>
<evidence type="ECO:0000313" key="2">
    <source>
        <dbReference type="EMBL" id="ODN72715.1"/>
    </source>
</evidence>
<protein>
    <submittedName>
        <fullName evidence="2">Uncharacterized protein</fullName>
    </submittedName>
</protein>
<evidence type="ECO:0000313" key="3">
    <source>
        <dbReference type="Proteomes" id="UP000094065"/>
    </source>
</evidence>
<proteinExistence type="predicted"/>
<keyword evidence="1" id="KW-0812">Transmembrane</keyword>
<comment type="caution">
    <text evidence="2">The sequence shown here is derived from an EMBL/GenBank/DDBJ whole genome shotgun (WGS) entry which is preliminary data.</text>
</comment>
<name>A0A1E3H9A6_9TREE</name>
<accession>A0A1E3H9A6</accession>
<dbReference type="EMBL" id="AWGJ01000014">
    <property type="protein sequence ID" value="ODN72715.1"/>
    <property type="molecule type" value="Genomic_DNA"/>
</dbReference>
<gene>
    <name evidence="2" type="ORF">L202_08153</name>
</gene>
<reference evidence="2 3" key="1">
    <citation type="submission" date="2016-06" db="EMBL/GenBank/DDBJ databases">
        <title>Evolution of pathogenesis and genome organization in the Tremellales.</title>
        <authorList>
            <person name="Cuomo C."/>
            <person name="Litvintseva A."/>
            <person name="Heitman J."/>
            <person name="Chen Y."/>
            <person name="Sun S."/>
            <person name="Springer D."/>
            <person name="Dromer F."/>
            <person name="Young S."/>
            <person name="Zeng Q."/>
            <person name="Chapman S."/>
            <person name="Gujja S."/>
            <person name="Saif S."/>
            <person name="Birren B."/>
        </authorList>
    </citation>
    <scope>NUCLEOTIDE SEQUENCE [LARGE SCALE GENOMIC DNA]</scope>
    <source>
        <strain evidence="2 3">CBS 6039</strain>
    </source>
</reference>
<evidence type="ECO:0000256" key="1">
    <source>
        <dbReference type="SAM" id="Phobius"/>
    </source>
</evidence>
<keyword evidence="3" id="KW-1185">Reference proteome</keyword>
<dbReference type="GeneID" id="30159462"/>
<dbReference type="AlphaFoldDB" id="A0A1E3H9A6"/>
<dbReference type="RefSeq" id="XP_018988656.1">
    <property type="nucleotide sequence ID" value="XM_019142993.1"/>
</dbReference>
<organism evidence="2 3">
    <name type="scientific">Cryptococcus amylolentus CBS 6039</name>
    <dbReference type="NCBI Taxonomy" id="1295533"/>
    <lineage>
        <taxon>Eukaryota</taxon>
        <taxon>Fungi</taxon>
        <taxon>Dikarya</taxon>
        <taxon>Basidiomycota</taxon>
        <taxon>Agaricomycotina</taxon>
        <taxon>Tremellomycetes</taxon>
        <taxon>Tremellales</taxon>
        <taxon>Cryptococcaceae</taxon>
        <taxon>Cryptococcus</taxon>
    </lineage>
</organism>
<keyword evidence="1" id="KW-1133">Transmembrane helix</keyword>
<dbReference type="Proteomes" id="UP000094065">
    <property type="component" value="Unassembled WGS sequence"/>
</dbReference>